<dbReference type="Proteomes" id="UP000326903">
    <property type="component" value="Unassembled WGS sequence"/>
</dbReference>
<reference evidence="2 3" key="1">
    <citation type="submission" date="2019-09" db="EMBL/GenBank/DDBJ databases">
        <title>Draft genome sequence of Ginsengibacter sp. BR5-29.</title>
        <authorList>
            <person name="Im W.-T."/>
        </authorList>
    </citation>
    <scope>NUCLEOTIDE SEQUENCE [LARGE SCALE GENOMIC DNA]</scope>
    <source>
        <strain evidence="2 3">BR5-29</strain>
    </source>
</reference>
<keyword evidence="3" id="KW-1185">Reference proteome</keyword>
<gene>
    <name evidence="2" type="ORF">FW778_13955</name>
</gene>
<organism evidence="2 3">
    <name type="scientific">Ginsengibacter hankyongi</name>
    <dbReference type="NCBI Taxonomy" id="2607284"/>
    <lineage>
        <taxon>Bacteria</taxon>
        <taxon>Pseudomonadati</taxon>
        <taxon>Bacteroidota</taxon>
        <taxon>Chitinophagia</taxon>
        <taxon>Chitinophagales</taxon>
        <taxon>Chitinophagaceae</taxon>
        <taxon>Ginsengibacter</taxon>
    </lineage>
</organism>
<evidence type="ECO:0000313" key="2">
    <source>
        <dbReference type="EMBL" id="KAA9038652.1"/>
    </source>
</evidence>
<protein>
    <submittedName>
        <fullName evidence="2">Uncharacterized protein</fullName>
    </submittedName>
</protein>
<keyword evidence="1" id="KW-1133">Transmembrane helix</keyword>
<proteinExistence type="predicted"/>
<accession>A0A5J5IFJ7</accession>
<feature type="transmembrane region" description="Helical" evidence="1">
    <location>
        <begin position="83"/>
        <end position="101"/>
    </location>
</feature>
<evidence type="ECO:0000313" key="3">
    <source>
        <dbReference type="Proteomes" id="UP000326903"/>
    </source>
</evidence>
<sequence length="102" mass="11581">MKVVSFFSRFAVICNIAFLLFIFLGKMEAKKPVTTGKDTVVAVSYFKDIIITLGVAAIVVNLIMCIVYSVLVITGKQNMIPKWLAIVNSLFLILQFLYFFYR</sequence>
<dbReference type="RefSeq" id="WP_150415373.1">
    <property type="nucleotide sequence ID" value="NZ_VYQF01000003.1"/>
</dbReference>
<feature type="transmembrane region" description="Helical" evidence="1">
    <location>
        <begin position="6"/>
        <end position="24"/>
    </location>
</feature>
<feature type="transmembrane region" description="Helical" evidence="1">
    <location>
        <begin position="45"/>
        <end position="71"/>
    </location>
</feature>
<comment type="caution">
    <text evidence="2">The sequence shown here is derived from an EMBL/GenBank/DDBJ whole genome shotgun (WGS) entry which is preliminary data.</text>
</comment>
<name>A0A5J5IFJ7_9BACT</name>
<evidence type="ECO:0000256" key="1">
    <source>
        <dbReference type="SAM" id="Phobius"/>
    </source>
</evidence>
<dbReference type="EMBL" id="VYQF01000003">
    <property type="protein sequence ID" value="KAA9038652.1"/>
    <property type="molecule type" value="Genomic_DNA"/>
</dbReference>
<dbReference type="AlphaFoldDB" id="A0A5J5IFJ7"/>
<keyword evidence="1" id="KW-0472">Membrane</keyword>
<keyword evidence="1" id="KW-0812">Transmembrane</keyword>